<protein>
    <submittedName>
        <fullName evidence="2">Uncharacterized protein</fullName>
    </submittedName>
</protein>
<feature type="compositionally biased region" description="Acidic residues" evidence="1">
    <location>
        <begin position="583"/>
        <end position="599"/>
    </location>
</feature>
<feature type="compositionally biased region" description="Basic and acidic residues" evidence="1">
    <location>
        <begin position="354"/>
        <end position="367"/>
    </location>
</feature>
<feature type="compositionally biased region" description="Basic and acidic residues" evidence="1">
    <location>
        <begin position="214"/>
        <end position="230"/>
    </location>
</feature>
<proteinExistence type="predicted"/>
<name>A0AAX3BE63_9SPIR</name>
<dbReference type="AlphaFoldDB" id="A0AAX3BE63"/>
<evidence type="ECO:0000256" key="1">
    <source>
        <dbReference type="SAM" id="MobiDB-lite"/>
    </source>
</evidence>
<reference evidence="2" key="1">
    <citation type="submission" date="2021-04" db="EMBL/GenBank/DDBJ databases">
        <authorList>
            <person name="Postec A."/>
        </authorList>
    </citation>
    <scope>NUCLEOTIDE SEQUENCE</scope>
    <source>
        <strain evidence="2">F1F22</strain>
    </source>
</reference>
<gene>
    <name evidence="2" type="ORF">KDW03_01475</name>
</gene>
<feature type="region of interest" description="Disordered" evidence="1">
    <location>
        <begin position="334"/>
        <end position="367"/>
    </location>
</feature>
<organism evidence="2 3">
    <name type="scientific">Thermospira aquatica</name>
    <dbReference type="NCBI Taxonomy" id="2828656"/>
    <lineage>
        <taxon>Bacteria</taxon>
        <taxon>Pseudomonadati</taxon>
        <taxon>Spirochaetota</taxon>
        <taxon>Spirochaetia</taxon>
        <taxon>Brevinematales</taxon>
        <taxon>Thermospiraceae</taxon>
        <taxon>Thermospira</taxon>
    </lineage>
</organism>
<sequence length="706" mass="76913">MPEGSHEIIDDFELDMDIETITLDDIDIREFEEPLPEEFGGEVGSMEVGSVGNIENIQINTATFGGGGGAMGEMPQGEGGGGATSGMGSMTGDVSLKPEELTISAPSITIQTENLSVMSPSGGLEGGIQSIQPQVAPGGSSVVEESKQVSPEEPMISGLAEAPAIESLNVDELEFGGISSENPVESSGEVEIPTIAKDETINLLEQEEPPIEETPIREENVAEPIFKEESPVVGKEQPKPPLSVNEEDEIVSVSGDELDQLLYGDMVGGIEVVSEEVGKETVLPVESESVPEEFLVSPEAIEPQGEVVFVETDKNQVPLEENFELIVEDKGFSPQETVYASEPTEVLRETNPLPEREKEVPLPDLEKLDTVMEEPLLQREEPTQAFDLAAEEIQLEPIVLEETPFAEMGEPVSVVEETLPETVEMVEAEPVVIERESAPLISDISEEAPASEQEEVPFQFDLSAIPDLQPNVEDENEPIALSLDELNNIEVTEEPALTMEVGTSEVTASEMDRGVSEVSAEPVHEIASVGEEEAVSDLERVDIPVETEVPLSLESFDSIVAEEEKIEDLKQQDLNQLIEVAEPDLESLESMEEQEESEKETELPPLAEAETVEVSLEDLGMTGEEEISEPLVGEAYMPAAGSEEFDRRQVIETNLDALSGSTREELRKVLQYLDNLLSDLPEDKIKEFAQSEYYDLYMKIMGKLGL</sequence>
<dbReference type="KEGG" id="taqu:KDW03_01475"/>
<dbReference type="EMBL" id="CP073355">
    <property type="protein sequence ID" value="URA10500.1"/>
    <property type="molecule type" value="Genomic_DNA"/>
</dbReference>
<reference evidence="2" key="2">
    <citation type="submission" date="2022-06" db="EMBL/GenBank/DDBJ databases">
        <title>Thermospira aquatica gen. nov., sp. nov.</title>
        <authorList>
            <person name="Ben Ali Gam Z."/>
            <person name="Labat M."/>
        </authorList>
    </citation>
    <scope>NUCLEOTIDE SEQUENCE</scope>
    <source>
        <strain evidence="2">F1F22</strain>
    </source>
</reference>
<dbReference type="RefSeq" id="WP_271435627.1">
    <property type="nucleotide sequence ID" value="NZ_CP073355.1"/>
</dbReference>
<evidence type="ECO:0000313" key="3">
    <source>
        <dbReference type="Proteomes" id="UP001056539"/>
    </source>
</evidence>
<keyword evidence="3" id="KW-1185">Reference proteome</keyword>
<dbReference type="Proteomes" id="UP001056539">
    <property type="component" value="Chromosome"/>
</dbReference>
<evidence type="ECO:0000313" key="2">
    <source>
        <dbReference type="EMBL" id="URA10500.1"/>
    </source>
</evidence>
<feature type="region of interest" description="Disordered" evidence="1">
    <location>
        <begin position="205"/>
        <end position="248"/>
    </location>
</feature>
<feature type="region of interest" description="Disordered" evidence="1">
    <location>
        <begin position="583"/>
        <end position="603"/>
    </location>
</feature>
<accession>A0AAX3BE63</accession>